<dbReference type="Gene3D" id="2.40.50.140">
    <property type="entry name" value="Nucleic acid-binding proteins"/>
    <property type="match status" value="1"/>
</dbReference>
<dbReference type="RefSeq" id="WP_012940146.1">
    <property type="nucleotide sequence ID" value="NC_013741.1"/>
</dbReference>
<dbReference type="Pfam" id="PF01938">
    <property type="entry name" value="TRAM"/>
    <property type="match status" value="1"/>
</dbReference>
<protein>
    <submittedName>
        <fullName evidence="2">Deoxyribonuclease/rho motif-related TRAM</fullName>
    </submittedName>
</protein>
<evidence type="ECO:0000259" key="1">
    <source>
        <dbReference type="PROSITE" id="PS50926"/>
    </source>
</evidence>
<dbReference type="eggNOG" id="arCOG01641">
    <property type="taxonomic scope" value="Archaea"/>
</dbReference>
<gene>
    <name evidence="2" type="ordered locus">Arcpr_0746</name>
</gene>
<keyword evidence="3" id="KW-1185">Reference proteome</keyword>
<sequence length="68" mass="7192">MRNLGFSRPPVSVGEVREVKIVAMGSGGDGIAKVNGFVVFVPGTKVGDDVKVKVTKVLKKFAFAEVVE</sequence>
<dbReference type="PaxDb" id="572546-Arcpr_0746"/>
<accession>D2RHN5</accession>
<organism evidence="2 3">
    <name type="scientific">Archaeoglobus profundus (strain DSM 5631 / JCM 9629 / NBRC 100127 / Av18)</name>
    <dbReference type="NCBI Taxonomy" id="572546"/>
    <lineage>
        <taxon>Archaea</taxon>
        <taxon>Methanobacteriati</taxon>
        <taxon>Methanobacteriota</taxon>
        <taxon>Archaeoglobi</taxon>
        <taxon>Archaeoglobales</taxon>
        <taxon>Archaeoglobaceae</taxon>
        <taxon>Archaeoglobus</taxon>
    </lineage>
</organism>
<dbReference type="InterPro" id="IPR002792">
    <property type="entry name" value="TRAM_dom"/>
</dbReference>
<dbReference type="PROSITE" id="PS50926">
    <property type="entry name" value="TRAM"/>
    <property type="match status" value="1"/>
</dbReference>
<evidence type="ECO:0000313" key="3">
    <source>
        <dbReference type="Proteomes" id="UP000001901"/>
    </source>
</evidence>
<reference evidence="2 3" key="1">
    <citation type="journal article" date="2010" name="Stand. Genomic Sci.">
        <title>Complete genome sequence of Archaeoglobus profundus type strain (AV18).</title>
        <authorList>
            <person name="von Jan M."/>
            <person name="Lapidus A."/>
            <person name="Del Rio T.G."/>
            <person name="Copeland A."/>
            <person name="Tice H."/>
            <person name="Cheng J.F."/>
            <person name="Lucas S."/>
            <person name="Chen F."/>
            <person name="Nolan M."/>
            <person name="Goodwin L."/>
            <person name="Han C."/>
            <person name="Pitluck S."/>
            <person name="Liolios K."/>
            <person name="Ivanova N."/>
            <person name="Mavromatis K."/>
            <person name="Ovchinnikova G."/>
            <person name="Chertkov O."/>
            <person name="Pati A."/>
            <person name="Chen A."/>
            <person name="Palaniappan K."/>
            <person name="Land M."/>
            <person name="Hauser L."/>
            <person name="Chang Y.J."/>
            <person name="Jeffries C.D."/>
            <person name="Saunders E."/>
            <person name="Brettin T."/>
            <person name="Detter J.C."/>
            <person name="Chain P."/>
            <person name="Eichinger K."/>
            <person name="Huber H."/>
            <person name="Spring S."/>
            <person name="Rohde M."/>
            <person name="Goker M."/>
            <person name="Wirth R."/>
            <person name="Woyke T."/>
            <person name="Bristow J."/>
            <person name="Eisen J.A."/>
            <person name="Markowitz V."/>
            <person name="Hugenholtz P."/>
            <person name="Kyrpides N.C."/>
            <person name="Klenk H.P."/>
        </authorList>
    </citation>
    <scope>NUCLEOTIDE SEQUENCE [LARGE SCALE GENOMIC DNA]</scope>
    <source>
        <strain evidence="3">DSM 5631 / JCM 9629 / NBRC 100127 / Av18</strain>
    </source>
</reference>
<proteinExistence type="predicted"/>
<dbReference type="GeneID" id="8739406"/>
<dbReference type="EMBL" id="CP001857">
    <property type="protein sequence ID" value="ADB57810.1"/>
    <property type="molecule type" value="Genomic_DNA"/>
</dbReference>
<dbReference type="Proteomes" id="UP000001901">
    <property type="component" value="Chromosome"/>
</dbReference>
<evidence type="ECO:0000313" key="2">
    <source>
        <dbReference type="EMBL" id="ADB57810.1"/>
    </source>
</evidence>
<dbReference type="STRING" id="572546.Arcpr_0746"/>
<dbReference type="HOGENOM" id="CLU_182721_0_0_2"/>
<dbReference type="AlphaFoldDB" id="D2RHN5"/>
<dbReference type="SUPFAM" id="SSF50249">
    <property type="entry name" value="Nucleic acid-binding proteins"/>
    <property type="match status" value="1"/>
</dbReference>
<feature type="domain" description="TRAM" evidence="1">
    <location>
        <begin position="10"/>
        <end position="68"/>
    </location>
</feature>
<name>D2RHN5_ARCPA</name>
<dbReference type="KEGG" id="apo:Arcpr_0746"/>
<dbReference type="InterPro" id="IPR012340">
    <property type="entry name" value="NA-bd_OB-fold"/>
</dbReference>